<dbReference type="STRING" id="471856.Jden_0150"/>
<evidence type="ECO:0000256" key="2">
    <source>
        <dbReference type="ARBA" id="ARBA00001973"/>
    </source>
</evidence>
<feature type="transmembrane region" description="Helical" evidence="14">
    <location>
        <begin position="364"/>
        <end position="382"/>
    </location>
</feature>
<dbReference type="CDD" id="cd11020">
    <property type="entry name" value="CuRO_1_CuNIR"/>
    <property type="match status" value="1"/>
</dbReference>
<dbReference type="Gene3D" id="2.60.40.420">
    <property type="entry name" value="Cupredoxins - blue copper proteins"/>
    <property type="match status" value="3"/>
</dbReference>
<dbReference type="EC" id="1.7.2.1" evidence="5"/>
<feature type="domain" description="Plastocyanin-like" evidence="15">
    <location>
        <begin position="688"/>
        <end position="795"/>
    </location>
</feature>
<feature type="transmembrane region" description="Helical" evidence="14">
    <location>
        <begin position="388"/>
        <end position="406"/>
    </location>
</feature>
<gene>
    <name evidence="16" type="ordered locus">Jden_0150</name>
</gene>
<dbReference type="InterPro" id="IPR001287">
    <property type="entry name" value="NO2-reductase_Cu"/>
</dbReference>
<feature type="transmembrane region" description="Helical" evidence="14">
    <location>
        <begin position="52"/>
        <end position="82"/>
    </location>
</feature>
<keyword evidence="7 12" id="KW-0479">Metal-binding</keyword>
<feature type="transmembrane region" description="Helical" evidence="14">
    <location>
        <begin position="191"/>
        <end position="210"/>
    </location>
</feature>
<evidence type="ECO:0000256" key="7">
    <source>
        <dbReference type="ARBA" id="ARBA00022723"/>
    </source>
</evidence>
<evidence type="ECO:0000256" key="3">
    <source>
        <dbReference type="ARBA" id="ARBA00010609"/>
    </source>
</evidence>
<name>C7QYH8_JONDD</name>
<feature type="transmembrane region" description="Helical" evidence="14">
    <location>
        <begin position="320"/>
        <end position="343"/>
    </location>
</feature>
<keyword evidence="9 16" id="KW-0560">Oxidoreductase</keyword>
<feature type="transmembrane region" description="Helical" evidence="14">
    <location>
        <begin position="245"/>
        <end position="267"/>
    </location>
</feature>
<accession>C7QYH8</accession>
<evidence type="ECO:0000256" key="6">
    <source>
        <dbReference type="ARBA" id="ARBA00017290"/>
    </source>
</evidence>
<dbReference type="eggNOG" id="COG4454">
    <property type="taxonomic scope" value="Bacteria"/>
</dbReference>
<dbReference type="InterPro" id="IPR045087">
    <property type="entry name" value="Cu-oxidase_fam"/>
</dbReference>
<feature type="compositionally biased region" description="Polar residues" evidence="13">
    <location>
        <begin position="609"/>
        <end position="618"/>
    </location>
</feature>
<dbReference type="InterPro" id="IPR011707">
    <property type="entry name" value="Cu-oxidase-like_N"/>
</dbReference>
<comment type="cofactor">
    <cofactor evidence="2 12">
        <name>Cu(2+)</name>
        <dbReference type="ChEBI" id="CHEBI:29036"/>
    </cofactor>
</comment>
<organism evidence="16 17">
    <name type="scientific">Jonesia denitrificans (strain ATCC 14870 / DSM 20603 / BCRC 15368 / CIP 55.134 / JCM 11481 / NBRC 15587 / NCTC 10816 / Prevot 55134)</name>
    <name type="common">Listeria denitrificans</name>
    <dbReference type="NCBI Taxonomy" id="471856"/>
    <lineage>
        <taxon>Bacteria</taxon>
        <taxon>Bacillati</taxon>
        <taxon>Actinomycetota</taxon>
        <taxon>Actinomycetes</taxon>
        <taxon>Micrococcales</taxon>
        <taxon>Jonesiaceae</taxon>
        <taxon>Jonesia</taxon>
    </lineage>
</organism>
<dbReference type="Pfam" id="PF07732">
    <property type="entry name" value="Cu-oxidase_3"/>
    <property type="match status" value="1"/>
</dbReference>
<feature type="binding site" description="type 1 copper site" evidence="12">
    <location>
        <position position="738"/>
    </location>
    <ligand>
        <name>Cu cation</name>
        <dbReference type="ChEBI" id="CHEBI:23378"/>
        <label>1</label>
    </ligand>
</feature>
<evidence type="ECO:0000313" key="16">
    <source>
        <dbReference type="EMBL" id="ACV07825.1"/>
    </source>
</evidence>
<feature type="transmembrane region" description="Helical" evidence="14">
    <location>
        <begin position="150"/>
        <end position="171"/>
    </location>
</feature>
<feature type="binding site" description="type 1 copper site" evidence="12">
    <location>
        <position position="781"/>
    </location>
    <ligand>
        <name>Cu cation</name>
        <dbReference type="ChEBI" id="CHEBI:23378"/>
        <label>1</label>
    </ligand>
</feature>
<comment type="similarity">
    <text evidence="3">Belongs to the multicopper oxidase family.</text>
</comment>
<feature type="compositionally biased region" description="Low complexity" evidence="13">
    <location>
        <begin position="420"/>
        <end position="434"/>
    </location>
</feature>
<feature type="region of interest" description="Disordered" evidence="13">
    <location>
        <begin position="604"/>
        <end position="659"/>
    </location>
</feature>
<sequence>MTMRSLPIARADSARPTRRGFQPMRDLPAVIWLLLAVVATVVHQWIPAPRWLMLHVVFLGAISHSIVVWSQHFAVALLHAQITDAQRRHQTQRLVALNVGTVIVVVGVVGSWWPVTAIGATAVGGAVLWHGVSLWLRLRSALGTRFASTVRFYLAAAVFLPVGAVLGTMLSHGFADPTHAQVKLSHALMNVLGWMGLTIVGTLITLWPTMLRTKLRDDSLPAATRALPVLVGGVTVAAVGSLLGWLWVVGAGLVVYVAGLVILEIPLVRTGWVKKPSSFAALSVAASQLWLVGALVYLTVWVLRAAPQDDWALAHTHFSWISPFLAAGVAVPVLLGALSYLIPVSLSRGPASARAANAAIDRGAWFRITAGHGALLVCALPVPSIVRVAASLVYVAAMGAFLVLMVQAIRAARHAHADPTAHLASPAAPTSSAAGGTGRPGPMAPHGERPRGQVAGQAASGVVAVVVAVVLGVIADPSALGSGALGGVAGDRWGVSTGAPASGALGGEVHPTGDTVTIDVDARDMRFTPDTVTVDPGDRLVINLTNTDPTDVHDLVFANGVSSGRLATGDSTTVDVGVISGPMDGWCSIIGHRQMGMVFTVTTTSDTTEPNASDTSEPGSDPGTDHSTMGHGTTGTDNEPADSAATDFDPMATPPTDFTARDAVLPPLPAAPSDGSPTVHRETFEIVEKDIEVAPGVTQRLWTFNGVAPGPTLHGRVGDIFEITLVNNGSMGHSIDFHASNLAPDTPMRTIPPGETLVYRFTAERAGIWMYHCGTMPMTAHIANGMAGAVIIEPDDLPEVDRSYVLTQSEFYLGPQGGTVDVDRALSGGHAADMVAFNGYANQYVAHPLTAVTGERVRIWVLDIGPNKPSSFHIVGGQFDRVWFEGQYILGSASGPAHGTTGGSQALGMHAAQGGFVELTFPEAGHYPFVTHIMADAERGARGIVHVTESTP</sequence>
<dbReference type="eggNOG" id="COG2132">
    <property type="taxonomic scope" value="Bacteria"/>
</dbReference>
<evidence type="ECO:0000259" key="15">
    <source>
        <dbReference type="Pfam" id="PF07732"/>
    </source>
</evidence>
<dbReference type="Proteomes" id="UP000000628">
    <property type="component" value="Chromosome"/>
</dbReference>
<reference evidence="16 17" key="1">
    <citation type="journal article" date="2009" name="Stand. Genomic Sci.">
        <title>Complete genome sequence of Jonesia denitrificans type strain (Prevot 55134).</title>
        <authorList>
            <person name="Pukall R."/>
            <person name="Gehrich-Schroter G."/>
            <person name="Lapidus A."/>
            <person name="Nolan M."/>
            <person name="Glavina Del Rio T."/>
            <person name="Lucas S."/>
            <person name="Chen F."/>
            <person name="Tice H."/>
            <person name="Pitluck S."/>
            <person name="Cheng J.F."/>
            <person name="Copeland A."/>
            <person name="Saunders E."/>
            <person name="Brettin T."/>
            <person name="Detter J.C."/>
            <person name="Bruce D."/>
            <person name="Goodwin L."/>
            <person name="Pati A."/>
            <person name="Ivanova N."/>
            <person name="Mavromatis K."/>
            <person name="Ovchinnikova G."/>
            <person name="Chen A."/>
            <person name="Palaniappan K."/>
            <person name="Land M."/>
            <person name="Hauser L."/>
            <person name="Chang Y.J."/>
            <person name="Jeffries C.D."/>
            <person name="Chain P."/>
            <person name="Goker M."/>
            <person name="Bristow J."/>
            <person name="Eisen J.A."/>
            <person name="Markowitz V."/>
            <person name="Hugenholtz P."/>
            <person name="Kyrpides N.C."/>
            <person name="Klenk H.P."/>
            <person name="Han C."/>
        </authorList>
    </citation>
    <scope>NUCLEOTIDE SEQUENCE [LARGE SCALE GENOMIC DNA]</scope>
    <source>
        <strain evidence="17">ATCC 14870 / DSM 20603 / BCRC 15368 / CIP 55.134 / JCM 11481 / NBRC 15587 / NCTC 10816 / Prevot 55134</strain>
    </source>
</reference>
<evidence type="ECO:0000313" key="17">
    <source>
        <dbReference type="Proteomes" id="UP000000628"/>
    </source>
</evidence>
<dbReference type="GO" id="GO:0050421">
    <property type="term" value="F:nitrite reductase (NO-forming) activity"/>
    <property type="evidence" value="ECO:0007669"/>
    <property type="project" value="UniProtKB-EC"/>
</dbReference>
<dbReference type="PRINTS" id="PR00695">
    <property type="entry name" value="CUNO2RDTASE"/>
</dbReference>
<dbReference type="HOGENOM" id="CLU_012480_0_0_11"/>
<keyword evidence="8" id="KW-0677">Repeat</keyword>
<feature type="binding site" description="type 1 copper site" evidence="12">
    <location>
        <position position="932"/>
    </location>
    <ligand>
        <name>Cu cation</name>
        <dbReference type="ChEBI" id="CHEBI:23378"/>
        <label>1</label>
    </ligand>
</feature>
<evidence type="ECO:0000256" key="10">
    <source>
        <dbReference type="ARBA" id="ARBA00023008"/>
    </source>
</evidence>
<evidence type="ECO:0000256" key="11">
    <source>
        <dbReference type="ARBA" id="ARBA00049340"/>
    </source>
</evidence>
<dbReference type="PANTHER" id="PTHR11709">
    <property type="entry name" value="MULTI-COPPER OXIDASE"/>
    <property type="match status" value="1"/>
</dbReference>
<protein>
    <recommendedName>
        <fullName evidence="6">Copper-containing nitrite reductase</fullName>
        <ecNumber evidence="5">1.7.2.1</ecNumber>
    </recommendedName>
</protein>
<feature type="compositionally biased region" description="Polar residues" evidence="13">
    <location>
        <begin position="625"/>
        <end position="637"/>
    </location>
</feature>
<feature type="region of interest" description="Disordered" evidence="13">
    <location>
        <begin position="420"/>
        <end position="455"/>
    </location>
</feature>
<keyword evidence="10 12" id="KW-0186">Copper</keyword>
<comment type="catalytic activity">
    <reaction evidence="11">
        <text>nitric oxide + Fe(III)-[cytochrome c] + H2O = Fe(II)-[cytochrome c] + nitrite + 2 H(+)</text>
        <dbReference type="Rhea" id="RHEA:15233"/>
        <dbReference type="Rhea" id="RHEA-COMP:10350"/>
        <dbReference type="Rhea" id="RHEA-COMP:14399"/>
        <dbReference type="ChEBI" id="CHEBI:15377"/>
        <dbReference type="ChEBI" id="CHEBI:15378"/>
        <dbReference type="ChEBI" id="CHEBI:16301"/>
        <dbReference type="ChEBI" id="CHEBI:16480"/>
        <dbReference type="ChEBI" id="CHEBI:29033"/>
        <dbReference type="ChEBI" id="CHEBI:29034"/>
        <dbReference type="EC" id="1.7.2.1"/>
    </reaction>
</comment>
<dbReference type="PANTHER" id="PTHR11709:SF394">
    <property type="entry name" value="FI03373P-RELATED"/>
    <property type="match status" value="1"/>
</dbReference>
<feature type="transmembrane region" description="Helical" evidence="14">
    <location>
        <begin position="94"/>
        <end position="113"/>
    </location>
</feature>
<keyword evidence="14" id="KW-0472">Membrane</keyword>
<dbReference type="AlphaFoldDB" id="C7QYH8"/>
<dbReference type="KEGG" id="jde:Jden_0150"/>
<keyword evidence="14" id="KW-0812">Transmembrane</keyword>
<feature type="binding site" description="type 1 copper site" evidence="12">
    <location>
        <position position="733"/>
    </location>
    <ligand>
        <name>Cu cation</name>
        <dbReference type="ChEBI" id="CHEBI:23378"/>
        <label>1</label>
    </ligand>
</feature>
<feature type="transmembrane region" description="Helical" evidence="14">
    <location>
        <begin position="119"/>
        <end position="138"/>
    </location>
</feature>
<evidence type="ECO:0000256" key="8">
    <source>
        <dbReference type="ARBA" id="ARBA00022737"/>
    </source>
</evidence>
<feature type="binding site" description="type 1 copper site" evidence="12">
    <location>
        <position position="772"/>
    </location>
    <ligand>
        <name>Cu cation</name>
        <dbReference type="ChEBI" id="CHEBI:23378"/>
        <label>1</label>
    </ligand>
</feature>
<feature type="transmembrane region" description="Helical" evidence="14">
    <location>
        <begin position="454"/>
        <end position="475"/>
    </location>
</feature>
<feature type="binding site" description="type 1 copper site" evidence="12">
    <location>
        <position position="773"/>
    </location>
    <ligand>
        <name>Cu cation</name>
        <dbReference type="ChEBI" id="CHEBI:23378"/>
        <label>1</label>
    </ligand>
</feature>
<keyword evidence="14" id="KW-1133">Transmembrane helix</keyword>
<comment type="cofactor">
    <cofactor evidence="1 12">
        <name>Cu(+)</name>
        <dbReference type="ChEBI" id="CHEBI:49552"/>
    </cofactor>
</comment>
<comment type="subunit">
    <text evidence="4">Homotrimer.</text>
</comment>
<dbReference type="InterPro" id="IPR008972">
    <property type="entry name" value="Cupredoxin"/>
</dbReference>
<dbReference type="GO" id="GO:0005507">
    <property type="term" value="F:copper ion binding"/>
    <property type="evidence" value="ECO:0007669"/>
    <property type="project" value="InterPro"/>
</dbReference>
<evidence type="ECO:0000256" key="5">
    <source>
        <dbReference type="ARBA" id="ARBA00011882"/>
    </source>
</evidence>
<evidence type="ECO:0000256" key="12">
    <source>
        <dbReference type="PIRSR" id="PIRSR601287-1"/>
    </source>
</evidence>
<feature type="transmembrane region" description="Helical" evidence="14">
    <location>
        <begin position="279"/>
        <end position="300"/>
    </location>
</feature>
<dbReference type="EMBL" id="CP001706">
    <property type="protein sequence ID" value="ACV07825.1"/>
    <property type="molecule type" value="Genomic_DNA"/>
</dbReference>
<feature type="binding site" description="type 1 copper site" evidence="12">
    <location>
        <position position="786"/>
    </location>
    <ligand>
        <name>Cu cation</name>
        <dbReference type="ChEBI" id="CHEBI:23378"/>
        <label>1</label>
    </ligand>
</feature>
<evidence type="ECO:0000256" key="14">
    <source>
        <dbReference type="SAM" id="Phobius"/>
    </source>
</evidence>
<dbReference type="SUPFAM" id="SSF49503">
    <property type="entry name" value="Cupredoxins"/>
    <property type="match status" value="3"/>
</dbReference>
<feature type="transmembrane region" description="Helical" evidence="14">
    <location>
        <begin position="222"/>
        <end position="239"/>
    </location>
</feature>
<dbReference type="CDD" id="cd04208">
    <property type="entry name" value="CuRO_2_CuNIR"/>
    <property type="match status" value="1"/>
</dbReference>
<keyword evidence="17" id="KW-1185">Reference proteome</keyword>
<dbReference type="RefSeq" id="WP_012805930.1">
    <property type="nucleotide sequence ID" value="NC_013174.1"/>
</dbReference>
<evidence type="ECO:0000256" key="13">
    <source>
        <dbReference type="SAM" id="MobiDB-lite"/>
    </source>
</evidence>
<feature type="transmembrane region" description="Helical" evidence="14">
    <location>
        <begin position="27"/>
        <end position="46"/>
    </location>
</feature>
<evidence type="ECO:0000256" key="1">
    <source>
        <dbReference type="ARBA" id="ARBA00001960"/>
    </source>
</evidence>
<evidence type="ECO:0000256" key="4">
    <source>
        <dbReference type="ARBA" id="ARBA00011233"/>
    </source>
</evidence>
<proteinExistence type="inferred from homology"/>
<evidence type="ECO:0000256" key="9">
    <source>
        <dbReference type="ARBA" id="ARBA00023002"/>
    </source>
</evidence>